<gene>
    <name evidence="2" type="ORF">R5A26_16755</name>
</gene>
<protein>
    <submittedName>
        <fullName evidence="2">Oxygenase MpaB family protein</fullName>
        <ecNumber evidence="2">1.-.-.-</ecNumber>
    </submittedName>
</protein>
<dbReference type="Proteomes" id="UP001187346">
    <property type="component" value="Unassembled WGS sequence"/>
</dbReference>
<dbReference type="EMBL" id="JAWMAJ010000048">
    <property type="protein sequence ID" value="MDV7217604.1"/>
    <property type="molecule type" value="Genomic_DNA"/>
</dbReference>
<evidence type="ECO:0000313" key="3">
    <source>
        <dbReference type="Proteomes" id="UP001187346"/>
    </source>
</evidence>
<name>A0ABU4FAJ2_9ACTN</name>
<dbReference type="InterPro" id="IPR018713">
    <property type="entry name" value="MPAB/Lcp_cat_dom"/>
</dbReference>
<evidence type="ECO:0000313" key="2">
    <source>
        <dbReference type="EMBL" id="MDV7217604.1"/>
    </source>
</evidence>
<evidence type="ECO:0000259" key="1">
    <source>
        <dbReference type="Pfam" id="PF09995"/>
    </source>
</evidence>
<dbReference type="EC" id="1.-.-.-" evidence="2"/>
<accession>A0ABU4FAJ2</accession>
<organism evidence="2 3">
    <name type="scientific">Streptomyces prunicolor</name>
    <dbReference type="NCBI Taxonomy" id="67348"/>
    <lineage>
        <taxon>Bacteria</taxon>
        <taxon>Bacillati</taxon>
        <taxon>Actinomycetota</taxon>
        <taxon>Actinomycetes</taxon>
        <taxon>Kitasatosporales</taxon>
        <taxon>Streptomycetaceae</taxon>
        <taxon>Streptomyces</taxon>
    </lineage>
</organism>
<dbReference type="RefSeq" id="WP_317771866.1">
    <property type="nucleotide sequence ID" value="NZ_JAWMAJ010000048.1"/>
</dbReference>
<reference evidence="2 3" key="1">
    <citation type="submission" date="2023-10" db="EMBL/GenBank/DDBJ databases">
        <title>Characterization of rhizosphere-enriched actinobacteria from wheat plants lab-grown on chernevaya soil.</title>
        <authorList>
            <person name="Tikhonova E.N."/>
            <person name="Konopkin A."/>
            <person name="Kravchenko I.K."/>
        </authorList>
    </citation>
    <scope>NUCLEOTIDE SEQUENCE [LARGE SCALE GENOMIC DNA]</scope>
    <source>
        <strain evidence="2 3">RR29</strain>
    </source>
</reference>
<sequence>MSATTVTQNNRVSKEKMLGTAMRWRRFGEPVPAGRSRKEDGTPDYGLFGPGSMVWEVLLHPASIVFEISAQALIQTNAYKPIIAGLRDRDPLSIKAREGTVTLYDLYDRGARNSGMHAPMWLGDTETAERMWKHLHNIHKKVTGDVIDIGKPELGGYAASGGRDAMWAALTEMHPLLWAYEAFAFRDGRLPHRLSPGGRDQYIKEVGAYARLVGAAEEDIPTTMAEMNALYEKYADLFAPSTTTKIMPDVGKDYLKEVIRVSRANFHISHLRLIPPLLLINVLPSFPMTGAVSGKARRSMGVGRVKGALSVLASKAFLPIAYLMQRPPFERYVIRLMWGPDATKLIASARALHKEALAARADTA</sequence>
<feature type="domain" description="ER-bound oxygenase mpaB/mpaB'/Rubber oxygenase catalytic" evidence="1">
    <location>
        <begin position="55"/>
        <end position="255"/>
    </location>
</feature>
<dbReference type="Pfam" id="PF09995">
    <property type="entry name" value="MPAB_Lcp_cat"/>
    <property type="match status" value="1"/>
</dbReference>
<proteinExistence type="predicted"/>
<dbReference type="GO" id="GO:0016491">
    <property type="term" value="F:oxidoreductase activity"/>
    <property type="evidence" value="ECO:0007669"/>
    <property type="project" value="UniProtKB-KW"/>
</dbReference>
<comment type="caution">
    <text evidence="2">The sequence shown here is derived from an EMBL/GenBank/DDBJ whole genome shotgun (WGS) entry which is preliminary data.</text>
</comment>
<keyword evidence="3" id="KW-1185">Reference proteome</keyword>
<keyword evidence="2" id="KW-0560">Oxidoreductase</keyword>